<evidence type="ECO:0000313" key="3">
    <source>
        <dbReference type="Proteomes" id="UP000022910"/>
    </source>
</evidence>
<proteinExistence type="predicted"/>
<evidence type="ECO:0000313" key="2">
    <source>
        <dbReference type="EMBL" id="EXX75012.1"/>
    </source>
</evidence>
<feature type="region of interest" description="Disordered" evidence="1">
    <location>
        <begin position="22"/>
        <end position="42"/>
    </location>
</feature>
<gene>
    <name evidence="2" type="ORF">RirG_045670</name>
</gene>
<dbReference type="AlphaFoldDB" id="A0A015JZP9"/>
<evidence type="ECO:0000256" key="1">
    <source>
        <dbReference type="SAM" id="MobiDB-lite"/>
    </source>
</evidence>
<dbReference type="Proteomes" id="UP000022910">
    <property type="component" value="Unassembled WGS sequence"/>
</dbReference>
<name>A0A015JZP9_RHIIW</name>
<comment type="caution">
    <text evidence="2">The sequence shown here is derived from an EMBL/GenBank/DDBJ whole genome shotgun (WGS) entry which is preliminary data.</text>
</comment>
<reference evidence="2 3" key="1">
    <citation type="submission" date="2014-02" db="EMBL/GenBank/DDBJ databases">
        <title>Single nucleus genome sequencing reveals high similarity among nuclei of an endomycorrhizal fungus.</title>
        <authorList>
            <person name="Lin K."/>
            <person name="Geurts R."/>
            <person name="Zhang Z."/>
            <person name="Limpens E."/>
            <person name="Saunders D.G."/>
            <person name="Mu D."/>
            <person name="Pang E."/>
            <person name="Cao H."/>
            <person name="Cha H."/>
            <person name="Lin T."/>
            <person name="Zhou Q."/>
            <person name="Shang Y."/>
            <person name="Li Y."/>
            <person name="Ivanov S."/>
            <person name="Sharma T."/>
            <person name="Velzen R.V."/>
            <person name="Ruijter N.D."/>
            <person name="Aanen D.K."/>
            <person name="Win J."/>
            <person name="Kamoun S."/>
            <person name="Bisseling T."/>
            <person name="Huang S."/>
        </authorList>
    </citation>
    <scope>NUCLEOTIDE SEQUENCE [LARGE SCALE GENOMIC DNA]</scope>
    <source>
        <strain evidence="3">DAOM197198w</strain>
    </source>
</reference>
<organism evidence="2 3">
    <name type="scientific">Rhizophagus irregularis (strain DAOM 197198w)</name>
    <name type="common">Glomus intraradices</name>
    <dbReference type="NCBI Taxonomy" id="1432141"/>
    <lineage>
        <taxon>Eukaryota</taxon>
        <taxon>Fungi</taxon>
        <taxon>Fungi incertae sedis</taxon>
        <taxon>Mucoromycota</taxon>
        <taxon>Glomeromycotina</taxon>
        <taxon>Glomeromycetes</taxon>
        <taxon>Glomerales</taxon>
        <taxon>Glomeraceae</taxon>
        <taxon>Rhizophagus</taxon>
    </lineage>
</organism>
<dbReference type="EMBL" id="JEMT01012628">
    <property type="protein sequence ID" value="EXX75012.1"/>
    <property type="molecule type" value="Genomic_DNA"/>
</dbReference>
<accession>A0A015JZP9</accession>
<sequence length="123" mass="13815">MLSALPRYTSQAVALRMQPAVQHRGQRHGSAEVRPDQTSRQCYTHSNKQVTKLTANTATLQKLQPRHTTHFSTYNTLFHVQARIPPGLAWPGRLDHPEPRYTMLPVPAVDCLLTRPAPIGESL</sequence>
<keyword evidence="3" id="KW-1185">Reference proteome</keyword>
<dbReference type="HOGENOM" id="CLU_2016457_0_0_1"/>
<protein>
    <submittedName>
        <fullName evidence="2">Uncharacterized protein</fullName>
    </submittedName>
</protein>